<accession>M7BE17</accession>
<protein>
    <submittedName>
        <fullName evidence="2">GRB2-associated-binding protein 3</fullName>
    </submittedName>
</protein>
<evidence type="ECO:0000313" key="3">
    <source>
        <dbReference type="Proteomes" id="UP000031443"/>
    </source>
</evidence>
<name>M7BE17_CHEMY</name>
<sequence length="140" mass="15484">MSSGDVVCTGWLIKSPPEKKLKRYWNSFRRRDRKITLSRIFWGNLLSPSKACSKSGRSGRPVSKSHISGECSNQWTKGYKEISGTPSSSFALGTICSAACENAYRIRPCSVGKLDCPPNLTVQMTKEVGPWDYGMLLADS</sequence>
<evidence type="ECO:0000313" key="2">
    <source>
        <dbReference type="EMBL" id="EMP35419.1"/>
    </source>
</evidence>
<feature type="region of interest" description="Disordered" evidence="1">
    <location>
        <begin position="50"/>
        <end position="69"/>
    </location>
</feature>
<organism evidence="2 3">
    <name type="scientific">Chelonia mydas</name>
    <name type="common">Green sea-turtle</name>
    <name type="synonym">Chelonia agassizi</name>
    <dbReference type="NCBI Taxonomy" id="8469"/>
    <lineage>
        <taxon>Eukaryota</taxon>
        <taxon>Metazoa</taxon>
        <taxon>Chordata</taxon>
        <taxon>Craniata</taxon>
        <taxon>Vertebrata</taxon>
        <taxon>Euteleostomi</taxon>
        <taxon>Archelosauria</taxon>
        <taxon>Testudinata</taxon>
        <taxon>Testudines</taxon>
        <taxon>Cryptodira</taxon>
        <taxon>Durocryptodira</taxon>
        <taxon>Americhelydia</taxon>
        <taxon>Chelonioidea</taxon>
        <taxon>Cheloniidae</taxon>
        <taxon>Chelonia</taxon>
    </lineage>
</organism>
<dbReference type="Proteomes" id="UP000031443">
    <property type="component" value="Unassembled WGS sequence"/>
</dbReference>
<dbReference type="AlphaFoldDB" id="M7BE17"/>
<gene>
    <name evidence="2" type="ORF">UY3_07382</name>
</gene>
<reference evidence="3" key="1">
    <citation type="journal article" date="2013" name="Nat. Genet.">
        <title>The draft genomes of soft-shell turtle and green sea turtle yield insights into the development and evolution of the turtle-specific body plan.</title>
        <authorList>
            <person name="Wang Z."/>
            <person name="Pascual-Anaya J."/>
            <person name="Zadissa A."/>
            <person name="Li W."/>
            <person name="Niimura Y."/>
            <person name="Huang Z."/>
            <person name="Li C."/>
            <person name="White S."/>
            <person name="Xiong Z."/>
            <person name="Fang D."/>
            <person name="Wang B."/>
            <person name="Ming Y."/>
            <person name="Chen Y."/>
            <person name="Zheng Y."/>
            <person name="Kuraku S."/>
            <person name="Pignatelli M."/>
            <person name="Herrero J."/>
            <person name="Beal K."/>
            <person name="Nozawa M."/>
            <person name="Li Q."/>
            <person name="Wang J."/>
            <person name="Zhang H."/>
            <person name="Yu L."/>
            <person name="Shigenobu S."/>
            <person name="Wang J."/>
            <person name="Liu J."/>
            <person name="Flicek P."/>
            <person name="Searle S."/>
            <person name="Wang J."/>
            <person name="Kuratani S."/>
            <person name="Yin Y."/>
            <person name="Aken B."/>
            <person name="Zhang G."/>
            <person name="Irie N."/>
        </authorList>
    </citation>
    <scope>NUCLEOTIDE SEQUENCE [LARGE SCALE GENOMIC DNA]</scope>
</reference>
<dbReference type="EMBL" id="KB528689">
    <property type="protein sequence ID" value="EMP35419.1"/>
    <property type="molecule type" value="Genomic_DNA"/>
</dbReference>
<evidence type="ECO:0000256" key="1">
    <source>
        <dbReference type="SAM" id="MobiDB-lite"/>
    </source>
</evidence>
<keyword evidence="3" id="KW-1185">Reference proteome</keyword>
<proteinExistence type="predicted"/>